<comment type="caution">
    <text evidence="2">The sequence shown here is derived from an EMBL/GenBank/DDBJ whole genome shotgun (WGS) entry which is preliminary data.</text>
</comment>
<evidence type="ECO:0000313" key="2">
    <source>
        <dbReference type="EMBL" id="KAL0426561.1"/>
    </source>
</evidence>
<proteinExistence type="predicted"/>
<feature type="region of interest" description="Disordered" evidence="1">
    <location>
        <begin position="1"/>
        <end position="21"/>
    </location>
</feature>
<accession>A0AAW2VAW6</accession>
<dbReference type="EMBL" id="JACGWN010000010">
    <property type="protein sequence ID" value="KAL0426561.1"/>
    <property type="molecule type" value="Genomic_DNA"/>
</dbReference>
<sequence length="168" mass="18255">MKAVDESCEVEDEMPDMPSSIPFPHVTQDTEAALFDNFHFISGIIGRPGCQLFHTQHASAYAVKVGGAVGVISALMLLEINNVEQQEKKRCKYCHGTGYLACARCSASGLCLSTEPIITSATDRPLRAPTTKRPGSAKPEPIIWQVRYTCHVIGNVPNMPLHGDDDGE</sequence>
<evidence type="ECO:0000256" key="1">
    <source>
        <dbReference type="SAM" id="MobiDB-lite"/>
    </source>
</evidence>
<dbReference type="AlphaFoldDB" id="A0AAW2VAW6"/>
<feature type="compositionally biased region" description="Acidic residues" evidence="1">
    <location>
        <begin position="1"/>
        <end position="15"/>
    </location>
</feature>
<name>A0AAW2VAW6_9LAMI</name>
<gene>
    <name evidence="2" type="ORF">Slati_2830900</name>
</gene>
<protein>
    <submittedName>
        <fullName evidence="2">Protein ORANGE-LIKE, chloroplastic</fullName>
    </submittedName>
</protein>
<reference evidence="2" key="2">
    <citation type="journal article" date="2024" name="Plant">
        <title>Genomic evolution and insights into agronomic trait innovations of Sesamum species.</title>
        <authorList>
            <person name="Miao H."/>
            <person name="Wang L."/>
            <person name="Qu L."/>
            <person name="Liu H."/>
            <person name="Sun Y."/>
            <person name="Le M."/>
            <person name="Wang Q."/>
            <person name="Wei S."/>
            <person name="Zheng Y."/>
            <person name="Lin W."/>
            <person name="Duan Y."/>
            <person name="Cao H."/>
            <person name="Xiong S."/>
            <person name="Wang X."/>
            <person name="Wei L."/>
            <person name="Li C."/>
            <person name="Ma Q."/>
            <person name="Ju M."/>
            <person name="Zhao R."/>
            <person name="Li G."/>
            <person name="Mu C."/>
            <person name="Tian Q."/>
            <person name="Mei H."/>
            <person name="Zhang T."/>
            <person name="Gao T."/>
            <person name="Zhang H."/>
        </authorList>
    </citation>
    <scope>NUCLEOTIDE SEQUENCE</scope>
    <source>
        <strain evidence="2">KEN1</strain>
    </source>
</reference>
<organism evidence="2">
    <name type="scientific">Sesamum latifolium</name>
    <dbReference type="NCBI Taxonomy" id="2727402"/>
    <lineage>
        <taxon>Eukaryota</taxon>
        <taxon>Viridiplantae</taxon>
        <taxon>Streptophyta</taxon>
        <taxon>Embryophyta</taxon>
        <taxon>Tracheophyta</taxon>
        <taxon>Spermatophyta</taxon>
        <taxon>Magnoliopsida</taxon>
        <taxon>eudicotyledons</taxon>
        <taxon>Gunneridae</taxon>
        <taxon>Pentapetalae</taxon>
        <taxon>asterids</taxon>
        <taxon>lamiids</taxon>
        <taxon>Lamiales</taxon>
        <taxon>Pedaliaceae</taxon>
        <taxon>Sesamum</taxon>
    </lineage>
</organism>
<reference evidence="2" key="1">
    <citation type="submission" date="2020-06" db="EMBL/GenBank/DDBJ databases">
        <authorList>
            <person name="Li T."/>
            <person name="Hu X."/>
            <person name="Zhang T."/>
            <person name="Song X."/>
            <person name="Zhang H."/>
            <person name="Dai N."/>
            <person name="Sheng W."/>
            <person name="Hou X."/>
            <person name="Wei L."/>
        </authorList>
    </citation>
    <scope>NUCLEOTIDE SEQUENCE</scope>
    <source>
        <strain evidence="2">KEN1</strain>
        <tissue evidence="2">Leaf</tissue>
    </source>
</reference>